<organism evidence="6 7">
    <name type="scientific">Hujiaoplasma nucleasis</name>
    <dbReference type="NCBI Taxonomy" id="2725268"/>
    <lineage>
        <taxon>Bacteria</taxon>
        <taxon>Bacillati</taxon>
        <taxon>Mycoplasmatota</taxon>
        <taxon>Mollicutes</taxon>
        <taxon>Candidatus Izemoplasmatales</taxon>
        <taxon>Hujiaoplasmataceae</taxon>
        <taxon>Hujiaoplasma</taxon>
    </lineage>
</organism>
<evidence type="ECO:0000313" key="7">
    <source>
        <dbReference type="Proteomes" id="UP000512167"/>
    </source>
</evidence>
<dbReference type="InterPro" id="IPR036389">
    <property type="entry name" value="RNase_III_sf"/>
</dbReference>
<name>A0A7L6N4Z7_9MOLU</name>
<gene>
    <name evidence="4" type="primary">mrnC</name>
    <name evidence="6" type="ORF">HF295_05370</name>
</gene>
<keyword evidence="4" id="KW-0963">Cytoplasm</keyword>
<keyword evidence="4" id="KW-0690">Ribosome biogenesis</keyword>
<evidence type="ECO:0000256" key="3">
    <source>
        <dbReference type="ARBA" id="ARBA00022801"/>
    </source>
</evidence>
<proteinExistence type="inferred from homology"/>
<dbReference type="EC" id="3.1.26.-" evidence="4"/>
<evidence type="ECO:0000256" key="2">
    <source>
        <dbReference type="ARBA" id="ARBA00022759"/>
    </source>
</evidence>
<comment type="cofactor">
    <cofactor evidence="4">
        <name>Mg(2+)</name>
        <dbReference type="ChEBI" id="CHEBI:18420"/>
    </cofactor>
</comment>
<evidence type="ECO:0000256" key="1">
    <source>
        <dbReference type="ARBA" id="ARBA00022722"/>
    </source>
</evidence>
<dbReference type="GO" id="GO:0004525">
    <property type="term" value="F:ribonuclease III activity"/>
    <property type="evidence" value="ECO:0007669"/>
    <property type="project" value="InterPro"/>
</dbReference>
<evidence type="ECO:0000256" key="4">
    <source>
        <dbReference type="HAMAP-Rule" id="MF_01468"/>
    </source>
</evidence>
<dbReference type="Proteomes" id="UP000512167">
    <property type="component" value="Chromosome"/>
</dbReference>
<evidence type="ECO:0000313" key="6">
    <source>
        <dbReference type="EMBL" id="QLY40318.1"/>
    </source>
</evidence>
<keyword evidence="1 4" id="KW-0540">Nuclease</keyword>
<reference evidence="6 7" key="1">
    <citation type="submission" date="2020-04" db="EMBL/GenBank/DDBJ databases">
        <authorList>
            <person name="Zheng R.K."/>
            <person name="Sun C.M."/>
        </authorList>
    </citation>
    <scope>NUCLEOTIDE SEQUENCE [LARGE SCALE GENOMIC DNA]</scope>
    <source>
        <strain evidence="7">zrk29</strain>
    </source>
</reference>
<dbReference type="SMART" id="SM00535">
    <property type="entry name" value="RIBOc"/>
    <property type="match status" value="1"/>
</dbReference>
<keyword evidence="4" id="KW-0699">rRNA-binding</keyword>
<dbReference type="PANTHER" id="PTHR34276:SF1">
    <property type="entry name" value="MINI-RIBONUCLEASE 3"/>
    <property type="match status" value="1"/>
</dbReference>
<dbReference type="GO" id="GO:0006364">
    <property type="term" value="P:rRNA processing"/>
    <property type="evidence" value="ECO:0007669"/>
    <property type="project" value="UniProtKB-UniRule"/>
</dbReference>
<dbReference type="EMBL" id="CP051151">
    <property type="protein sequence ID" value="QLY40318.1"/>
    <property type="molecule type" value="Genomic_DNA"/>
</dbReference>
<dbReference type="PANTHER" id="PTHR34276">
    <property type="entry name" value="MINI-RIBONUCLEASE 3"/>
    <property type="match status" value="1"/>
</dbReference>
<dbReference type="RefSeq" id="WP_312031145.1">
    <property type="nucleotide sequence ID" value="NZ_CP051151.1"/>
</dbReference>
<dbReference type="GO" id="GO:0019843">
    <property type="term" value="F:rRNA binding"/>
    <property type="evidence" value="ECO:0007669"/>
    <property type="project" value="UniProtKB-UniRule"/>
</dbReference>
<feature type="active site" evidence="4">
    <location>
        <position position="14"/>
    </location>
</feature>
<comment type="similarity">
    <text evidence="4">Belongs to the MrnC RNase family.</text>
</comment>
<protein>
    <recommendedName>
        <fullName evidence="4">Mini-ribonuclease 3</fullName>
        <shortName evidence="4">Mini-3</shortName>
        <shortName evidence="4">Mini-RNase 3</shortName>
        <ecNumber evidence="4">3.1.26.-</ecNumber>
    </recommendedName>
    <alternativeName>
        <fullName evidence="4">Mini-RNase III</fullName>
        <shortName evidence="4">Mini-III</shortName>
    </alternativeName>
</protein>
<dbReference type="GO" id="GO:0005737">
    <property type="term" value="C:cytoplasm"/>
    <property type="evidence" value="ECO:0007669"/>
    <property type="project" value="UniProtKB-SubCell"/>
</dbReference>
<keyword evidence="3 4" id="KW-0378">Hydrolase</keyword>
<dbReference type="HAMAP" id="MF_01468">
    <property type="entry name" value="RNase_Mini_III"/>
    <property type="match status" value="1"/>
</dbReference>
<keyword evidence="4" id="KW-0460">Magnesium</keyword>
<comment type="subcellular location">
    <subcellularLocation>
        <location evidence="4">Cytoplasm</location>
    </subcellularLocation>
</comment>
<accession>A0A7L6N4Z7</accession>
<dbReference type="SUPFAM" id="SSF69065">
    <property type="entry name" value="RNase III domain-like"/>
    <property type="match status" value="1"/>
</dbReference>
<keyword evidence="4" id="KW-0694">RNA-binding</keyword>
<evidence type="ECO:0000259" key="5">
    <source>
        <dbReference type="SMART" id="SM00535"/>
    </source>
</evidence>
<sequence>MILYNGLTLAYLGDAIYELSIRNYLLSEGLTKVNDLHQACIQYTKSQSQSHVVLQMLDGFLSEEEIAIYKRGRNQSSTHKPKNTDIQTYNQSTGFEAVIGYLYLDHKKDRMQEIIDKSIEIINQEVRK</sequence>
<keyword evidence="7" id="KW-1185">Reference proteome</keyword>
<comment type="function">
    <text evidence="4">Involved in correct processing of both the 5' and 3' ends of 23S rRNA precursor. Processes 30S rRNA precursor transcript even in absence of ribonuclease 3 (Rnc); Rnc processes 30S rRNA into smaller rRNA precursors.</text>
</comment>
<dbReference type="KEGG" id="tbk:HF295_05370"/>
<dbReference type="InterPro" id="IPR008226">
    <property type="entry name" value="Mini3_fam"/>
</dbReference>
<dbReference type="InterPro" id="IPR000999">
    <property type="entry name" value="RNase_III_dom"/>
</dbReference>
<keyword evidence="4" id="KW-0698">rRNA processing</keyword>
<dbReference type="PIRSF" id="PIRSF005520">
    <property type="entry name" value="UCP005520"/>
    <property type="match status" value="1"/>
</dbReference>
<dbReference type="CDD" id="cd00593">
    <property type="entry name" value="RIBOc"/>
    <property type="match status" value="1"/>
</dbReference>
<dbReference type="AlphaFoldDB" id="A0A7L6N4Z7"/>
<comment type="subunit">
    <text evidence="4">Homodimer.</text>
</comment>
<dbReference type="Pfam" id="PF00636">
    <property type="entry name" value="Ribonuclease_3"/>
    <property type="match status" value="1"/>
</dbReference>
<dbReference type="Gene3D" id="1.10.1520.10">
    <property type="entry name" value="Ribonuclease III domain"/>
    <property type="match status" value="1"/>
</dbReference>
<feature type="domain" description="RNase III" evidence="5">
    <location>
        <begin position="1"/>
        <end position="128"/>
    </location>
</feature>
<keyword evidence="2 4" id="KW-0255">Endonuclease</keyword>